<name>A0ABP8EJB4_9MICO</name>
<accession>A0ABP8EJB4</accession>
<evidence type="ECO:0000313" key="2">
    <source>
        <dbReference type="Proteomes" id="UP001501586"/>
    </source>
</evidence>
<organism evidence="1 2">
    <name type="scientific">Brevibacterium daeguense</name>
    <dbReference type="NCBI Taxonomy" id="909936"/>
    <lineage>
        <taxon>Bacteria</taxon>
        <taxon>Bacillati</taxon>
        <taxon>Actinomycetota</taxon>
        <taxon>Actinomycetes</taxon>
        <taxon>Micrococcales</taxon>
        <taxon>Brevibacteriaceae</taxon>
        <taxon>Brevibacterium</taxon>
    </lineage>
</organism>
<protein>
    <submittedName>
        <fullName evidence="1">Uncharacterized protein</fullName>
    </submittedName>
</protein>
<sequence length="75" mass="8109">MKTGVPETYLRDNSLLFFDTLPGRQAPLGSPGGAAHLSPLGVDTELVASHPQAEPHAQATCLLSQRLRREHLEHA</sequence>
<evidence type="ECO:0000313" key="1">
    <source>
        <dbReference type="EMBL" id="GAA4283996.1"/>
    </source>
</evidence>
<dbReference type="Proteomes" id="UP001501586">
    <property type="component" value="Unassembled WGS sequence"/>
</dbReference>
<dbReference type="EMBL" id="BAABAZ010000005">
    <property type="protein sequence ID" value="GAA4283996.1"/>
    <property type="molecule type" value="Genomic_DNA"/>
</dbReference>
<dbReference type="RefSeq" id="WP_236864075.1">
    <property type="nucleotide sequence ID" value="NZ_BAABAZ010000005.1"/>
</dbReference>
<proteinExistence type="predicted"/>
<comment type="caution">
    <text evidence="1">The sequence shown here is derived from an EMBL/GenBank/DDBJ whole genome shotgun (WGS) entry which is preliminary data.</text>
</comment>
<keyword evidence="2" id="KW-1185">Reference proteome</keyword>
<gene>
    <name evidence="1" type="ORF">GCM10022261_15270</name>
</gene>
<reference evidence="2" key="1">
    <citation type="journal article" date="2019" name="Int. J. Syst. Evol. Microbiol.">
        <title>The Global Catalogue of Microorganisms (GCM) 10K type strain sequencing project: providing services to taxonomists for standard genome sequencing and annotation.</title>
        <authorList>
            <consortium name="The Broad Institute Genomics Platform"/>
            <consortium name="The Broad Institute Genome Sequencing Center for Infectious Disease"/>
            <person name="Wu L."/>
            <person name="Ma J."/>
        </authorList>
    </citation>
    <scope>NUCLEOTIDE SEQUENCE [LARGE SCALE GENOMIC DNA]</scope>
    <source>
        <strain evidence="2">JCM 17458</strain>
    </source>
</reference>